<dbReference type="Gene3D" id="1.25.10.10">
    <property type="entry name" value="Leucine-rich Repeat Variant"/>
    <property type="match status" value="2"/>
</dbReference>
<evidence type="ECO:0000313" key="2">
    <source>
        <dbReference type="Proteomes" id="UP000812961"/>
    </source>
</evidence>
<gene>
    <name evidence="1" type="ORF">K1Y79_05255</name>
</gene>
<dbReference type="InterPro" id="IPR016024">
    <property type="entry name" value="ARM-type_fold"/>
</dbReference>
<keyword evidence="2" id="KW-1185">Reference proteome</keyword>
<protein>
    <recommendedName>
        <fullName evidence="3">HEAT repeat protein</fullName>
    </recommendedName>
</protein>
<accession>A0ABS7G9D0</accession>
<dbReference type="RefSeq" id="WP_220248946.1">
    <property type="nucleotide sequence ID" value="NZ_JAICCF010000001.1"/>
</dbReference>
<dbReference type="Proteomes" id="UP000812961">
    <property type="component" value="Unassembled WGS sequence"/>
</dbReference>
<sequence length="434" mass="45993">MLAISKLGINGLTEMATMLQPAGKGDNTSLQFALAGYAKFVSAALRDTLRGRAIKAWSKALPMTTDANNKIFLIELLQIFGDNKAVPLLKPYLLNSRFSDPAIRALVQIKSPAAVTAMEIALDKAKGASEISLVKALGQLRHLGAEPGIMLRAKSDDPVLKRAALFALANIASEDSEPLLAAAAEKVNFGNDITGATAAYLLFASNLANNWPTAPAVTAANNVLRKCKEDSVAHIRIAALKIIVDVMGENATRTLITAADDKNREYRGAALAMAARNINAVSASMWTDKAATTEGELKATIITMLAESKQRIAISLFTKALKDSSQLVRLAAINAAAQVQSMEMLSPLLVAIKTADTAELKAIGNALLHIRSRDVSGSVAVAMLHVPPAAQLILLDVLVSKKAVDKEQFISRLLASEDATVISAARAALKAIRE</sequence>
<dbReference type="SUPFAM" id="SSF48371">
    <property type="entry name" value="ARM repeat"/>
    <property type="match status" value="1"/>
</dbReference>
<dbReference type="EMBL" id="JAICCF010000001">
    <property type="protein sequence ID" value="MBW8683735.1"/>
    <property type="molecule type" value="Genomic_DNA"/>
</dbReference>
<evidence type="ECO:0008006" key="3">
    <source>
        <dbReference type="Google" id="ProtNLM"/>
    </source>
</evidence>
<organism evidence="1 2">
    <name type="scientific">Chitinophaga rhizophila</name>
    <dbReference type="NCBI Taxonomy" id="2866212"/>
    <lineage>
        <taxon>Bacteria</taxon>
        <taxon>Pseudomonadati</taxon>
        <taxon>Bacteroidota</taxon>
        <taxon>Chitinophagia</taxon>
        <taxon>Chitinophagales</taxon>
        <taxon>Chitinophagaceae</taxon>
        <taxon>Chitinophaga</taxon>
    </lineage>
</organism>
<evidence type="ECO:0000313" key="1">
    <source>
        <dbReference type="EMBL" id="MBW8683735.1"/>
    </source>
</evidence>
<name>A0ABS7G9D0_9BACT</name>
<dbReference type="Pfam" id="PF13646">
    <property type="entry name" value="HEAT_2"/>
    <property type="match status" value="1"/>
</dbReference>
<comment type="caution">
    <text evidence="1">The sequence shown here is derived from an EMBL/GenBank/DDBJ whole genome shotgun (WGS) entry which is preliminary data.</text>
</comment>
<proteinExistence type="predicted"/>
<reference evidence="1 2" key="1">
    <citation type="submission" date="2021-08" db="EMBL/GenBank/DDBJ databases">
        <title>The genome sequence of Chitinophaga sp. B61.</title>
        <authorList>
            <person name="Zhang X."/>
        </authorList>
    </citation>
    <scope>NUCLEOTIDE SEQUENCE [LARGE SCALE GENOMIC DNA]</scope>
    <source>
        <strain evidence="1 2">B61</strain>
    </source>
</reference>
<dbReference type="InterPro" id="IPR011989">
    <property type="entry name" value="ARM-like"/>
</dbReference>